<name>A0AAV1ZN70_9ARAC</name>
<sequence>MLTGRKVYDSVKENESAATAIKPPMFICKGPSCIMKFTKSNENTKRTGDNEQKDTTFYSGW</sequence>
<reference evidence="2 3" key="1">
    <citation type="submission" date="2024-04" db="EMBL/GenBank/DDBJ databases">
        <authorList>
            <person name="Rising A."/>
            <person name="Reimegard J."/>
            <person name="Sonavane S."/>
            <person name="Akerstrom W."/>
            <person name="Nylinder S."/>
            <person name="Hedman E."/>
            <person name="Kallberg Y."/>
        </authorList>
    </citation>
    <scope>NUCLEOTIDE SEQUENCE [LARGE SCALE GENOMIC DNA]</scope>
</reference>
<dbReference type="AlphaFoldDB" id="A0AAV1ZN70"/>
<keyword evidence="3" id="KW-1185">Reference proteome</keyword>
<comment type="caution">
    <text evidence="2">The sequence shown here is derived from an EMBL/GenBank/DDBJ whole genome shotgun (WGS) entry which is preliminary data.</text>
</comment>
<gene>
    <name evidence="2" type="ORF">LARSCL_LOCUS5987</name>
</gene>
<dbReference type="EMBL" id="CAXIEN010000056">
    <property type="protein sequence ID" value="CAL1271749.1"/>
    <property type="molecule type" value="Genomic_DNA"/>
</dbReference>
<evidence type="ECO:0000256" key="1">
    <source>
        <dbReference type="SAM" id="MobiDB-lite"/>
    </source>
</evidence>
<protein>
    <submittedName>
        <fullName evidence="2">Uncharacterized protein</fullName>
    </submittedName>
</protein>
<evidence type="ECO:0000313" key="3">
    <source>
        <dbReference type="Proteomes" id="UP001497382"/>
    </source>
</evidence>
<accession>A0AAV1ZN70</accession>
<organism evidence="2 3">
    <name type="scientific">Larinioides sclopetarius</name>
    <dbReference type="NCBI Taxonomy" id="280406"/>
    <lineage>
        <taxon>Eukaryota</taxon>
        <taxon>Metazoa</taxon>
        <taxon>Ecdysozoa</taxon>
        <taxon>Arthropoda</taxon>
        <taxon>Chelicerata</taxon>
        <taxon>Arachnida</taxon>
        <taxon>Araneae</taxon>
        <taxon>Araneomorphae</taxon>
        <taxon>Entelegynae</taxon>
        <taxon>Araneoidea</taxon>
        <taxon>Araneidae</taxon>
        <taxon>Larinioides</taxon>
    </lineage>
</organism>
<feature type="region of interest" description="Disordered" evidence="1">
    <location>
        <begin position="40"/>
        <end position="61"/>
    </location>
</feature>
<dbReference type="Proteomes" id="UP001497382">
    <property type="component" value="Unassembled WGS sequence"/>
</dbReference>
<proteinExistence type="predicted"/>
<feature type="compositionally biased region" description="Basic and acidic residues" evidence="1">
    <location>
        <begin position="42"/>
        <end position="54"/>
    </location>
</feature>
<evidence type="ECO:0000313" key="2">
    <source>
        <dbReference type="EMBL" id="CAL1271749.1"/>
    </source>
</evidence>